<dbReference type="Proteomes" id="UP000440066">
    <property type="component" value="Unassembled WGS sequence"/>
</dbReference>
<dbReference type="Pfam" id="PF07501">
    <property type="entry name" value="G5"/>
    <property type="match status" value="1"/>
</dbReference>
<feature type="compositionally biased region" description="Acidic residues" evidence="6">
    <location>
        <begin position="50"/>
        <end position="88"/>
    </location>
</feature>
<dbReference type="PROSITE" id="PS51109">
    <property type="entry name" value="G5"/>
    <property type="match status" value="1"/>
</dbReference>
<keyword evidence="7" id="KW-0472">Membrane</keyword>
<keyword evidence="4" id="KW-0572">Peptidoglycan-anchor</keyword>
<dbReference type="InterPro" id="IPR011098">
    <property type="entry name" value="G5_dom"/>
</dbReference>
<evidence type="ECO:0000256" key="3">
    <source>
        <dbReference type="ARBA" id="ARBA00022729"/>
    </source>
</evidence>
<dbReference type="Pfam" id="PF00746">
    <property type="entry name" value="Gram_pos_anchor"/>
    <property type="match status" value="1"/>
</dbReference>
<keyword evidence="1" id="KW-0134">Cell wall</keyword>
<gene>
    <name evidence="10" type="ORF">GF867_06410</name>
</gene>
<feature type="region of interest" description="Disordered" evidence="6">
    <location>
        <begin position="278"/>
        <end position="303"/>
    </location>
</feature>
<evidence type="ECO:0000256" key="7">
    <source>
        <dbReference type="SAM" id="Phobius"/>
    </source>
</evidence>
<name>A0A844C241_9LACT</name>
<evidence type="ECO:0000256" key="5">
    <source>
        <dbReference type="SAM" id="Coils"/>
    </source>
</evidence>
<dbReference type="RefSeq" id="WP_153832278.1">
    <property type="nucleotide sequence ID" value="NZ_WJQT01000007.1"/>
</dbReference>
<proteinExistence type="predicted"/>
<dbReference type="EMBL" id="WJQT01000007">
    <property type="protein sequence ID" value="MRJ47192.1"/>
    <property type="molecule type" value="Genomic_DNA"/>
</dbReference>
<feature type="region of interest" description="Disordered" evidence="6">
    <location>
        <begin position="17"/>
        <end position="92"/>
    </location>
</feature>
<dbReference type="AlphaFoldDB" id="A0A844C241"/>
<feature type="transmembrane region" description="Helical" evidence="7">
    <location>
        <begin position="311"/>
        <end position="333"/>
    </location>
</feature>
<keyword evidence="2" id="KW-0964">Secreted</keyword>
<feature type="coiled-coil region" evidence="5">
    <location>
        <begin position="179"/>
        <end position="206"/>
    </location>
</feature>
<feature type="domain" description="Gram-positive cocci surface proteins LPxTG" evidence="8">
    <location>
        <begin position="303"/>
        <end position="338"/>
    </location>
</feature>
<evidence type="ECO:0000256" key="1">
    <source>
        <dbReference type="ARBA" id="ARBA00022512"/>
    </source>
</evidence>
<organism evidence="10 11">
    <name type="scientific">Fundicoccus ignavus</name>
    <dbReference type="NCBI Taxonomy" id="2664442"/>
    <lineage>
        <taxon>Bacteria</taxon>
        <taxon>Bacillati</taxon>
        <taxon>Bacillota</taxon>
        <taxon>Bacilli</taxon>
        <taxon>Lactobacillales</taxon>
        <taxon>Aerococcaceae</taxon>
        <taxon>Fundicoccus</taxon>
    </lineage>
</organism>
<feature type="domain" description="G5" evidence="9">
    <location>
        <begin position="1"/>
        <end position="46"/>
    </location>
</feature>
<dbReference type="PROSITE" id="PS50847">
    <property type="entry name" value="GRAM_POS_ANCHORING"/>
    <property type="match status" value="1"/>
</dbReference>
<evidence type="ECO:0000313" key="10">
    <source>
        <dbReference type="EMBL" id="MRJ47192.1"/>
    </source>
</evidence>
<dbReference type="InterPro" id="IPR019931">
    <property type="entry name" value="LPXTG_anchor"/>
</dbReference>
<dbReference type="Gene3D" id="2.20.230.10">
    <property type="entry name" value="Resuscitation-promoting factor rpfb"/>
    <property type="match status" value="1"/>
</dbReference>
<keyword evidence="7" id="KW-1133">Transmembrane helix</keyword>
<sequence length="338" mass="37029">MEGIDGVRTITFKEIYQDDELISSEKMSEAITTQPVHEVIEYGTKAKESESEDEEESKDESDSSDETQPDEESSDETDSEDETDEDDETPVKAEELSIEVEHVWQGVSLNHQTTDFSGEFTREVIKAKAGEELSIKALTVADVQLEAIEGFYEFIAPTDLTVTASADQKTITMKYKVVQKNTEEQVSALEEMVVKAKATIATIEAKEVVAKSLFDGWIRSVSAQTLTFDKAQVALITQVQALTAYLTLIEQGGYISASSIDQILVTTQAAIDDLVAAGQEKEDSSPEESTQTVTKGKTKDGQLPNTGETNLVWLSTLGLVVLSLGVALVGTYFKRNKQ</sequence>
<keyword evidence="5" id="KW-0175">Coiled coil</keyword>
<keyword evidence="7" id="KW-0812">Transmembrane</keyword>
<evidence type="ECO:0000256" key="2">
    <source>
        <dbReference type="ARBA" id="ARBA00022525"/>
    </source>
</evidence>
<comment type="caution">
    <text evidence="10">The sequence shown here is derived from an EMBL/GenBank/DDBJ whole genome shotgun (WGS) entry which is preliminary data.</text>
</comment>
<feature type="compositionally biased region" description="Basic and acidic residues" evidence="6">
    <location>
        <begin position="38"/>
        <end position="49"/>
    </location>
</feature>
<evidence type="ECO:0000256" key="4">
    <source>
        <dbReference type="ARBA" id="ARBA00023088"/>
    </source>
</evidence>
<evidence type="ECO:0000256" key="6">
    <source>
        <dbReference type="SAM" id="MobiDB-lite"/>
    </source>
</evidence>
<keyword evidence="3" id="KW-0732">Signal</keyword>
<evidence type="ECO:0000259" key="9">
    <source>
        <dbReference type="PROSITE" id="PS51109"/>
    </source>
</evidence>
<reference evidence="10 11" key="1">
    <citation type="submission" date="2019-11" db="EMBL/GenBank/DDBJ databases">
        <title>Characterisation of Fundicoccus ignavus gen. nov. sp. nov., a novel genus of the family Aerococcaceae from bulk tank milk.</title>
        <authorList>
            <person name="Siebert A."/>
            <person name="Huptas C."/>
            <person name="Wenning M."/>
            <person name="Scherer S."/>
            <person name="Doll E.V."/>
        </authorList>
    </citation>
    <scope>NUCLEOTIDE SEQUENCE [LARGE SCALE GENOMIC DNA]</scope>
    <source>
        <strain evidence="10 11">DSM 109652</strain>
    </source>
</reference>
<protein>
    <submittedName>
        <fullName evidence="10">LPXTG cell wall anchor domain-containing protein</fullName>
    </submittedName>
</protein>
<evidence type="ECO:0000259" key="8">
    <source>
        <dbReference type="PROSITE" id="PS50847"/>
    </source>
</evidence>
<evidence type="ECO:0000313" key="11">
    <source>
        <dbReference type="Proteomes" id="UP000440066"/>
    </source>
</evidence>
<accession>A0A844C241</accession>
<dbReference type="NCBIfam" id="TIGR01167">
    <property type="entry name" value="LPXTG_anchor"/>
    <property type="match status" value="1"/>
</dbReference>